<dbReference type="EMBL" id="JANHOG010000066">
    <property type="protein sequence ID" value="KAJ3558785.1"/>
    <property type="molecule type" value="Genomic_DNA"/>
</dbReference>
<accession>A0ACC1TDC5</accession>
<comment type="caution">
    <text evidence="1">The sequence shown here is derived from an EMBL/GenBank/DDBJ whole genome shotgun (WGS) entry which is preliminary data.</text>
</comment>
<gene>
    <name evidence="1" type="ORF">NM688_g726</name>
</gene>
<name>A0ACC1TDC5_9APHY</name>
<evidence type="ECO:0000313" key="2">
    <source>
        <dbReference type="Proteomes" id="UP001148662"/>
    </source>
</evidence>
<sequence>MSNSTVCSKEPFDPNEAARSSKNNAQPDHDDPIFLPREYVYTWQDLAYIASLAPLSHVPESLIPSEDIPEPPVIHYAWLIDDRVRKHLLEEAKRRGLLFYGYRLNVTDPRQLTAPFDPKTEKPDLDEDTSMECAAEAIIKEMGSGRWTDQYINFVLLPNEFNVPAFTVYTNHEIHDPPSDEAIERLRVQLGFTGKPKWYPDGLGFQWIE</sequence>
<proteinExistence type="predicted"/>
<reference evidence="1" key="1">
    <citation type="submission" date="2022-07" db="EMBL/GenBank/DDBJ databases">
        <title>Genome Sequence of Phlebia brevispora.</title>
        <authorList>
            <person name="Buettner E."/>
        </authorList>
    </citation>
    <scope>NUCLEOTIDE SEQUENCE</scope>
    <source>
        <strain evidence="1">MPL23</strain>
    </source>
</reference>
<evidence type="ECO:0000313" key="1">
    <source>
        <dbReference type="EMBL" id="KAJ3558785.1"/>
    </source>
</evidence>
<protein>
    <submittedName>
        <fullName evidence="1">Uncharacterized protein</fullName>
    </submittedName>
</protein>
<keyword evidence="2" id="KW-1185">Reference proteome</keyword>
<dbReference type="Proteomes" id="UP001148662">
    <property type="component" value="Unassembled WGS sequence"/>
</dbReference>
<organism evidence="1 2">
    <name type="scientific">Phlebia brevispora</name>
    <dbReference type="NCBI Taxonomy" id="194682"/>
    <lineage>
        <taxon>Eukaryota</taxon>
        <taxon>Fungi</taxon>
        <taxon>Dikarya</taxon>
        <taxon>Basidiomycota</taxon>
        <taxon>Agaricomycotina</taxon>
        <taxon>Agaricomycetes</taxon>
        <taxon>Polyporales</taxon>
        <taxon>Meruliaceae</taxon>
        <taxon>Phlebia</taxon>
    </lineage>
</organism>